<keyword evidence="2" id="KW-1185">Reference proteome</keyword>
<dbReference type="EMBL" id="JAPFFF010000010">
    <property type="protein sequence ID" value="KAK8881354.1"/>
    <property type="molecule type" value="Genomic_DNA"/>
</dbReference>
<reference evidence="1 2" key="1">
    <citation type="submission" date="2024-04" db="EMBL/GenBank/DDBJ databases">
        <title>Tritrichomonas musculus Genome.</title>
        <authorList>
            <person name="Alves-Ferreira E."/>
            <person name="Grigg M."/>
            <person name="Lorenzi H."/>
            <person name="Galac M."/>
        </authorList>
    </citation>
    <scope>NUCLEOTIDE SEQUENCE [LARGE SCALE GENOMIC DNA]</scope>
    <source>
        <strain evidence="1 2">EAF2021</strain>
    </source>
</reference>
<name>A0ABR2JR20_9EUKA</name>
<sequence length="181" mass="20983">MVAKAVEQYSNESMKKALDATEDGAILSGDERYPIRRNSSHCTFDIINTQSNKVIALRVADKKSINHPNETFTSTSNMLETEAMNRALQKIRPIKEKVSRFIIDGDKKNRGLLEDKNYQVIRDPNHLVLSFNKYLDKELMKYKKIIQGIPDCFRNLRTKIKKWYSNLVFMNLNTDIKKQPG</sequence>
<proteinExistence type="predicted"/>
<organism evidence="1 2">
    <name type="scientific">Tritrichomonas musculus</name>
    <dbReference type="NCBI Taxonomy" id="1915356"/>
    <lineage>
        <taxon>Eukaryota</taxon>
        <taxon>Metamonada</taxon>
        <taxon>Parabasalia</taxon>
        <taxon>Tritrichomonadida</taxon>
        <taxon>Tritrichomonadidae</taxon>
        <taxon>Tritrichomonas</taxon>
    </lineage>
</organism>
<accession>A0ABR2JR20</accession>
<protein>
    <submittedName>
        <fullName evidence="1">Uncharacterized protein</fullName>
    </submittedName>
</protein>
<gene>
    <name evidence="1" type="ORF">M9Y10_004090</name>
</gene>
<dbReference type="Proteomes" id="UP001470230">
    <property type="component" value="Unassembled WGS sequence"/>
</dbReference>
<evidence type="ECO:0000313" key="1">
    <source>
        <dbReference type="EMBL" id="KAK8881354.1"/>
    </source>
</evidence>
<comment type="caution">
    <text evidence="1">The sequence shown here is derived from an EMBL/GenBank/DDBJ whole genome shotgun (WGS) entry which is preliminary data.</text>
</comment>
<evidence type="ECO:0000313" key="2">
    <source>
        <dbReference type="Proteomes" id="UP001470230"/>
    </source>
</evidence>